<reference evidence="10 11" key="1">
    <citation type="submission" date="2023-03" db="EMBL/GenBank/DDBJ databases">
        <title>Thalassotalea loyana LMG 22536T draft genome sequence.</title>
        <authorList>
            <person name="Sawabe T."/>
        </authorList>
    </citation>
    <scope>NUCLEOTIDE SEQUENCE [LARGE SCALE GENOMIC DNA]</scope>
    <source>
        <strain evidence="10 11">LMG 22536</strain>
    </source>
</reference>
<gene>
    <name evidence="10" type="ORF">tloyanaT_12690</name>
</gene>
<evidence type="ECO:0000256" key="5">
    <source>
        <dbReference type="ARBA" id="ARBA00022723"/>
    </source>
</evidence>
<sequence length="391" mass="44204">MNTALKILLAGGGVVAVAASLNFFSEEEASEFHNGIYEPPEEKTYIADIISSAVAMSTRSHKLTAPAPYRRDVHAKAHGCVKATFSVPELNQPNLRYGVFKEPREYQAWIRYSSGDTMPQPDSVRDARGMAIKLMNIDSPTLLKDKQNAGSQDFVMINNDVFFIPTVKEYKTFMQTQAQGDKFGYFFDNFNWNIFKWHYRQLYLGASTLKAAPDSLLTERYYSLSAYRLGPEQFMKYSAKACDSNTSIKVDDDKPNFLRTELSENLSSNAACFDFMVQLQNPSKNMPVEDTTVRWKESDSPFVKVARITIPKQQFDTPEQNAFCENLSFTPWHGTQDLEPVGGINRLRKAVYDGVSRFRHGKNNVEKQEPQGWCLSLDGKPCPTNNEGVVP</sequence>
<dbReference type="PANTHER" id="PTHR11465">
    <property type="entry name" value="CATALASE"/>
    <property type="match status" value="1"/>
</dbReference>
<evidence type="ECO:0000256" key="6">
    <source>
        <dbReference type="ARBA" id="ARBA00023002"/>
    </source>
</evidence>
<evidence type="ECO:0000313" key="10">
    <source>
        <dbReference type="EMBL" id="GLX85017.1"/>
    </source>
</evidence>
<keyword evidence="7" id="KW-0408">Iron</keyword>
<evidence type="ECO:0000256" key="2">
    <source>
        <dbReference type="ARBA" id="ARBA00012314"/>
    </source>
</evidence>
<dbReference type="InterPro" id="IPR018028">
    <property type="entry name" value="Catalase"/>
</dbReference>
<dbReference type="PANTHER" id="PTHR11465:SF9">
    <property type="entry name" value="CATALASE"/>
    <property type="match status" value="1"/>
</dbReference>
<keyword evidence="5" id="KW-0479">Metal-binding</keyword>
<comment type="similarity">
    <text evidence="1">Belongs to the catalase family.</text>
</comment>
<organism evidence="10 11">
    <name type="scientific">Thalassotalea loyana</name>
    <dbReference type="NCBI Taxonomy" id="280483"/>
    <lineage>
        <taxon>Bacteria</taxon>
        <taxon>Pseudomonadati</taxon>
        <taxon>Pseudomonadota</taxon>
        <taxon>Gammaproteobacteria</taxon>
        <taxon>Alteromonadales</taxon>
        <taxon>Colwelliaceae</taxon>
        <taxon>Thalassotalea</taxon>
    </lineage>
</organism>
<keyword evidence="11" id="KW-1185">Reference proteome</keyword>
<dbReference type="RefSeq" id="WP_284296733.1">
    <property type="nucleotide sequence ID" value="NZ_BSSV01000002.1"/>
</dbReference>
<dbReference type="InterPro" id="IPR020835">
    <property type="entry name" value="Catalase_sf"/>
</dbReference>
<evidence type="ECO:0000256" key="7">
    <source>
        <dbReference type="ARBA" id="ARBA00023004"/>
    </source>
</evidence>
<dbReference type="CDD" id="cd08152">
    <property type="entry name" value="y4iL_like"/>
    <property type="match status" value="1"/>
</dbReference>
<keyword evidence="4" id="KW-0349">Heme</keyword>
<dbReference type="SUPFAM" id="SSF56634">
    <property type="entry name" value="Heme-dependent catalase-like"/>
    <property type="match status" value="1"/>
</dbReference>
<dbReference type="Proteomes" id="UP001157134">
    <property type="component" value="Unassembled WGS sequence"/>
</dbReference>
<protein>
    <recommendedName>
        <fullName evidence="2">catalase</fullName>
        <ecNumber evidence="2">1.11.1.6</ecNumber>
    </recommendedName>
</protein>
<accession>A0ABQ6HA63</accession>
<evidence type="ECO:0000256" key="1">
    <source>
        <dbReference type="ARBA" id="ARBA00005329"/>
    </source>
</evidence>
<dbReference type="Gene3D" id="2.40.180.10">
    <property type="entry name" value="Catalase core domain"/>
    <property type="match status" value="1"/>
</dbReference>
<evidence type="ECO:0000256" key="4">
    <source>
        <dbReference type="ARBA" id="ARBA00022617"/>
    </source>
</evidence>
<feature type="signal peptide" evidence="8">
    <location>
        <begin position="1"/>
        <end position="18"/>
    </location>
</feature>
<feature type="chain" id="PRO_5045080348" description="catalase" evidence="8">
    <location>
        <begin position="19"/>
        <end position="391"/>
    </location>
</feature>
<dbReference type="SMART" id="SM01060">
    <property type="entry name" value="Catalase"/>
    <property type="match status" value="1"/>
</dbReference>
<keyword evidence="3" id="KW-0575">Peroxidase</keyword>
<name>A0ABQ6HA63_9GAMM</name>
<evidence type="ECO:0000256" key="3">
    <source>
        <dbReference type="ARBA" id="ARBA00022559"/>
    </source>
</evidence>
<dbReference type="EMBL" id="BSSV01000002">
    <property type="protein sequence ID" value="GLX85017.1"/>
    <property type="molecule type" value="Genomic_DNA"/>
</dbReference>
<evidence type="ECO:0000259" key="9">
    <source>
        <dbReference type="SMART" id="SM01060"/>
    </source>
</evidence>
<feature type="domain" description="Catalase core" evidence="9">
    <location>
        <begin position="49"/>
        <end position="374"/>
    </location>
</feature>
<dbReference type="InterPro" id="IPR011614">
    <property type="entry name" value="Catalase_core"/>
</dbReference>
<keyword evidence="8" id="KW-0732">Signal</keyword>
<keyword evidence="6" id="KW-0560">Oxidoreductase</keyword>
<dbReference type="EC" id="1.11.1.6" evidence="2"/>
<comment type="caution">
    <text evidence="10">The sequence shown here is derived from an EMBL/GenBank/DDBJ whole genome shotgun (WGS) entry which is preliminary data.</text>
</comment>
<evidence type="ECO:0000313" key="11">
    <source>
        <dbReference type="Proteomes" id="UP001157134"/>
    </source>
</evidence>
<dbReference type="Pfam" id="PF00199">
    <property type="entry name" value="Catalase"/>
    <property type="match status" value="1"/>
</dbReference>
<evidence type="ECO:0000256" key="8">
    <source>
        <dbReference type="SAM" id="SignalP"/>
    </source>
</evidence>
<proteinExistence type="inferred from homology"/>